<accession>A0A0D0BQD5</accession>
<organism evidence="1 2">
    <name type="scientific">Suillus luteus UH-Slu-Lm8-n1</name>
    <dbReference type="NCBI Taxonomy" id="930992"/>
    <lineage>
        <taxon>Eukaryota</taxon>
        <taxon>Fungi</taxon>
        <taxon>Dikarya</taxon>
        <taxon>Basidiomycota</taxon>
        <taxon>Agaricomycotina</taxon>
        <taxon>Agaricomycetes</taxon>
        <taxon>Agaricomycetidae</taxon>
        <taxon>Boletales</taxon>
        <taxon>Suillineae</taxon>
        <taxon>Suillaceae</taxon>
        <taxon>Suillus</taxon>
    </lineage>
</organism>
<dbReference type="InParanoid" id="A0A0D0BQD5"/>
<reference evidence="2" key="2">
    <citation type="submission" date="2015-01" db="EMBL/GenBank/DDBJ databases">
        <title>Evolutionary Origins and Diversification of the Mycorrhizal Mutualists.</title>
        <authorList>
            <consortium name="DOE Joint Genome Institute"/>
            <consortium name="Mycorrhizal Genomics Consortium"/>
            <person name="Kohler A."/>
            <person name="Kuo A."/>
            <person name="Nagy L.G."/>
            <person name="Floudas D."/>
            <person name="Copeland A."/>
            <person name="Barry K.W."/>
            <person name="Cichocki N."/>
            <person name="Veneault-Fourrey C."/>
            <person name="LaButti K."/>
            <person name="Lindquist E.A."/>
            <person name="Lipzen A."/>
            <person name="Lundell T."/>
            <person name="Morin E."/>
            <person name="Murat C."/>
            <person name="Riley R."/>
            <person name="Ohm R."/>
            <person name="Sun H."/>
            <person name="Tunlid A."/>
            <person name="Henrissat B."/>
            <person name="Grigoriev I.V."/>
            <person name="Hibbett D.S."/>
            <person name="Martin F."/>
        </authorList>
    </citation>
    <scope>NUCLEOTIDE SEQUENCE [LARGE SCALE GENOMIC DNA]</scope>
    <source>
        <strain evidence="2">UH-Slu-Lm8-n1</strain>
    </source>
</reference>
<dbReference type="STRING" id="930992.A0A0D0BQD5"/>
<dbReference type="HOGENOM" id="CLU_006344_15_3_1"/>
<protein>
    <submittedName>
        <fullName evidence="1">Uncharacterized protein</fullName>
    </submittedName>
</protein>
<feature type="non-terminal residue" evidence="1">
    <location>
        <position position="1"/>
    </location>
</feature>
<dbReference type="Proteomes" id="UP000054485">
    <property type="component" value="Unassembled WGS sequence"/>
</dbReference>
<name>A0A0D0BQD5_9AGAM</name>
<gene>
    <name evidence="1" type="ORF">CY34DRAFT_78190</name>
</gene>
<dbReference type="OrthoDB" id="2679880at2759"/>
<keyword evidence="2" id="KW-1185">Reference proteome</keyword>
<evidence type="ECO:0000313" key="1">
    <source>
        <dbReference type="EMBL" id="KIK45313.1"/>
    </source>
</evidence>
<sequence length="83" mass="9685">FLFEQQHPDDPRNVSELPEFHFPGYNSRLSIFNSASSRFYSPSDLSRIGGMRTEYIHACPLWRNEYACNDCVFVNIHPELEGM</sequence>
<reference evidence="1 2" key="1">
    <citation type="submission" date="2014-04" db="EMBL/GenBank/DDBJ databases">
        <authorList>
            <consortium name="DOE Joint Genome Institute"/>
            <person name="Kuo A."/>
            <person name="Ruytinx J."/>
            <person name="Rineau F."/>
            <person name="Colpaert J."/>
            <person name="Kohler A."/>
            <person name="Nagy L.G."/>
            <person name="Floudas D."/>
            <person name="Copeland A."/>
            <person name="Barry K.W."/>
            <person name="Cichocki N."/>
            <person name="Veneault-Fourrey C."/>
            <person name="LaButti K."/>
            <person name="Lindquist E.A."/>
            <person name="Lipzen A."/>
            <person name="Lundell T."/>
            <person name="Morin E."/>
            <person name="Murat C."/>
            <person name="Sun H."/>
            <person name="Tunlid A."/>
            <person name="Henrissat B."/>
            <person name="Grigoriev I.V."/>
            <person name="Hibbett D.S."/>
            <person name="Martin F."/>
            <person name="Nordberg H.P."/>
            <person name="Cantor M.N."/>
            <person name="Hua S.X."/>
        </authorList>
    </citation>
    <scope>NUCLEOTIDE SEQUENCE [LARGE SCALE GENOMIC DNA]</scope>
    <source>
        <strain evidence="1 2">UH-Slu-Lm8-n1</strain>
    </source>
</reference>
<dbReference type="EMBL" id="KN835175">
    <property type="protein sequence ID" value="KIK45313.1"/>
    <property type="molecule type" value="Genomic_DNA"/>
</dbReference>
<evidence type="ECO:0000313" key="2">
    <source>
        <dbReference type="Proteomes" id="UP000054485"/>
    </source>
</evidence>
<proteinExistence type="predicted"/>
<dbReference type="AlphaFoldDB" id="A0A0D0BQD5"/>